<accession>A0A7I7JYU0</accession>
<dbReference type="KEGG" id="mdu:MDUV_19160"/>
<evidence type="ECO:0000313" key="2">
    <source>
        <dbReference type="Proteomes" id="UP000467006"/>
    </source>
</evidence>
<dbReference type="OrthoDB" id="9905313at2"/>
<name>A0A7I7JYU0_9MYCO</name>
<keyword evidence="2" id="KW-1185">Reference proteome</keyword>
<reference evidence="1 2" key="1">
    <citation type="journal article" date="2019" name="Emerg. Microbes Infect.">
        <title>Comprehensive subspecies identification of 175 nontuberculous mycobacteria species based on 7547 genomic profiles.</title>
        <authorList>
            <person name="Matsumoto Y."/>
            <person name="Kinjo T."/>
            <person name="Motooka D."/>
            <person name="Nabeya D."/>
            <person name="Jung N."/>
            <person name="Uechi K."/>
            <person name="Horii T."/>
            <person name="Iida T."/>
            <person name="Fujita J."/>
            <person name="Nakamura S."/>
        </authorList>
    </citation>
    <scope>NUCLEOTIDE SEQUENCE [LARGE SCALE GENOMIC DNA]</scope>
    <source>
        <strain evidence="1 2">JCM 6396</strain>
    </source>
</reference>
<protein>
    <submittedName>
        <fullName evidence="1">Uncharacterized protein</fullName>
    </submittedName>
</protein>
<dbReference type="AlphaFoldDB" id="A0A7I7JYU0"/>
<dbReference type="EMBL" id="AP022563">
    <property type="protein sequence ID" value="BBX17056.1"/>
    <property type="molecule type" value="Genomic_DNA"/>
</dbReference>
<proteinExistence type="predicted"/>
<sequence length="77" mass="8307">MSAAETPGDEVIEHDPVAEENDLLTTLEANARVRELVRDIRREIAELSAGGAGDLELAQLYEKLAQAEAALSRYPSG</sequence>
<gene>
    <name evidence="1" type="ORF">MDUV_19160</name>
</gene>
<dbReference type="Proteomes" id="UP000467006">
    <property type="component" value="Chromosome"/>
</dbReference>
<evidence type="ECO:0000313" key="1">
    <source>
        <dbReference type="EMBL" id="BBX17056.1"/>
    </source>
</evidence>
<organism evidence="1 2">
    <name type="scientific">Mycolicibacterium duvalii</name>
    <dbReference type="NCBI Taxonomy" id="39688"/>
    <lineage>
        <taxon>Bacteria</taxon>
        <taxon>Bacillati</taxon>
        <taxon>Actinomycetota</taxon>
        <taxon>Actinomycetes</taxon>
        <taxon>Mycobacteriales</taxon>
        <taxon>Mycobacteriaceae</taxon>
        <taxon>Mycolicibacterium</taxon>
    </lineage>
</organism>
<dbReference type="RefSeq" id="WP_098003117.1">
    <property type="nucleotide sequence ID" value="NZ_AP022563.1"/>
</dbReference>